<accession>A0ABD1ZT15</accession>
<keyword evidence="3" id="KW-1185">Reference proteome</keyword>
<sequence>MIDANAKKEIRFGLDCCRHSPSADYSSDIGSDRQLSNEFSSDEDESQNSADDGIGLLAVGTDRLADDLDRLGFV</sequence>
<dbReference type="AlphaFoldDB" id="A0ABD1ZT15"/>
<proteinExistence type="predicted"/>
<evidence type="ECO:0000313" key="3">
    <source>
        <dbReference type="Proteomes" id="UP001605036"/>
    </source>
</evidence>
<feature type="region of interest" description="Disordered" evidence="1">
    <location>
        <begin position="17"/>
        <end position="53"/>
    </location>
</feature>
<evidence type="ECO:0000313" key="2">
    <source>
        <dbReference type="EMBL" id="KAL2654290.1"/>
    </source>
</evidence>
<comment type="caution">
    <text evidence="2">The sequence shown here is derived from an EMBL/GenBank/DDBJ whole genome shotgun (WGS) entry which is preliminary data.</text>
</comment>
<gene>
    <name evidence="2" type="ORF">R1flu_022418</name>
</gene>
<organism evidence="2 3">
    <name type="scientific">Riccia fluitans</name>
    <dbReference type="NCBI Taxonomy" id="41844"/>
    <lineage>
        <taxon>Eukaryota</taxon>
        <taxon>Viridiplantae</taxon>
        <taxon>Streptophyta</taxon>
        <taxon>Embryophyta</taxon>
        <taxon>Marchantiophyta</taxon>
        <taxon>Marchantiopsida</taxon>
        <taxon>Marchantiidae</taxon>
        <taxon>Marchantiales</taxon>
        <taxon>Ricciaceae</taxon>
        <taxon>Riccia</taxon>
    </lineage>
</organism>
<evidence type="ECO:0000256" key="1">
    <source>
        <dbReference type="SAM" id="MobiDB-lite"/>
    </source>
</evidence>
<dbReference type="EMBL" id="JBHFFA010000001">
    <property type="protein sequence ID" value="KAL2654290.1"/>
    <property type="molecule type" value="Genomic_DNA"/>
</dbReference>
<reference evidence="2 3" key="1">
    <citation type="submission" date="2024-09" db="EMBL/GenBank/DDBJ databases">
        <title>Chromosome-scale assembly of Riccia fluitans.</title>
        <authorList>
            <person name="Paukszto L."/>
            <person name="Sawicki J."/>
            <person name="Karawczyk K."/>
            <person name="Piernik-Szablinska J."/>
            <person name="Szczecinska M."/>
            <person name="Mazdziarz M."/>
        </authorList>
    </citation>
    <scope>NUCLEOTIDE SEQUENCE [LARGE SCALE GENOMIC DNA]</scope>
    <source>
        <strain evidence="2">Rf_01</strain>
        <tissue evidence="2">Aerial parts of the thallus</tissue>
    </source>
</reference>
<feature type="compositionally biased region" description="Polar residues" evidence="1">
    <location>
        <begin position="23"/>
        <end position="39"/>
    </location>
</feature>
<dbReference type="Proteomes" id="UP001605036">
    <property type="component" value="Unassembled WGS sequence"/>
</dbReference>
<protein>
    <submittedName>
        <fullName evidence="2">Uncharacterized protein</fullName>
    </submittedName>
</protein>
<name>A0ABD1ZT15_9MARC</name>